<organism evidence="3 4">
    <name type="scientific">candidate division WS6 bacterium OLB20</name>
    <dbReference type="NCBI Taxonomy" id="1617426"/>
    <lineage>
        <taxon>Bacteria</taxon>
        <taxon>Candidatus Dojkabacteria</taxon>
    </lineage>
</organism>
<name>A0A136LYA6_9BACT</name>
<reference evidence="3 4" key="1">
    <citation type="submission" date="2015-02" db="EMBL/GenBank/DDBJ databases">
        <title>Improved understanding of the partial-nitritation anammox process through 23 genomes representing the majority of the microbial community.</title>
        <authorList>
            <person name="Speth D.R."/>
            <person name="In T Zandt M."/>
            <person name="Guerrero Cruz S."/>
            <person name="Jetten M.S."/>
            <person name="Dutilh B.E."/>
        </authorList>
    </citation>
    <scope>NUCLEOTIDE SEQUENCE [LARGE SCALE GENOMIC DNA]</scope>
    <source>
        <strain evidence="3">OLB20</strain>
    </source>
</reference>
<dbReference type="Gene3D" id="3.30.1310.10">
    <property type="entry name" value="Nucleoid-associated protein YbaB-like domain"/>
    <property type="match status" value="1"/>
</dbReference>
<keyword evidence="2" id="KW-0175">Coiled coil</keyword>
<dbReference type="STRING" id="1617426.TR69_WS6001000657"/>
<dbReference type="AlphaFoldDB" id="A0A136LYA6"/>
<protein>
    <submittedName>
        <fullName evidence="3">Nucleoid-associated protein YbaB</fullName>
    </submittedName>
</protein>
<evidence type="ECO:0000313" key="3">
    <source>
        <dbReference type="EMBL" id="KXK26650.1"/>
    </source>
</evidence>
<dbReference type="PANTHER" id="PTHR33449:SF1">
    <property type="entry name" value="NUCLEOID-ASSOCIATED PROTEIN YBAB"/>
    <property type="match status" value="1"/>
</dbReference>
<dbReference type="GO" id="GO:0003677">
    <property type="term" value="F:DNA binding"/>
    <property type="evidence" value="ECO:0007669"/>
    <property type="project" value="UniProtKB-KW"/>
</dbReference>
<dbReference type="NCBIfam" id="TIGR00103">
    <property type="entry name" value="DNA_YbaB_EbfC"/>
    <property type="match status" value="1"/>
</dbReference>
<dbReference type="Pfam" id="PF02575">
    <property type="entry name" value="YbaB_DNA_bd"/>
    <property type="match status" value="1"/>
</dbReference>
<feature type="coiled-coil region" evidence="2">
    <location>
        <begin position="61"/>
        <end position="88"/>
    </location>
</feature>
<evidence type="ECO:0000313" key="4">
    <source>
        <dbReference type="Proteomes" id="UP000070457"/>
    </source>
</evidence>
<keyword evidence="1" id="KW-0238">DNA-binding</keyword>
<dbReference type="Proteomes" id="UP000070457">
    <property type="component" value="Unassembled WGS sequence"/>
</dbReference>
<accession>A0A136LYA6</accession>
<dbReference type="InterPro" id="IPR004401">
    <property type="entry name" value="YbaB/EbfC"/>
</dbReference>
<evidence type="ECO:0000256" key="2">
    <source>
        <dbReference type="SAM" id="Coils"/>
    </source>
</evidence>
<dbReference type="SUPFAM" id="SSF82607">
    <property type="entry name" value="YbaB-like"/>
    <property type="match status" value="1"/>
</dbReference>
<sequence>MGGAFGQIKELYKLQKEARAMQKKMKAIHVTGKSEDELVEITINGTQEIEEIEIEERLLSAEEKKALVKGLKQAMKDAQKRLQKEMMKDMDINQLKGMLGS</sequence>
<evidence type="ECO:0000256" key="1">
    <source>
        <dbReference type="ARBA" id="ARBA00023125"/>
    </source>
</evidence>
<comment type="caution">
    <text evidence="3">The sequence shown here is derived from an EMBL/GenBank/DDBJ whole genome shotgun (WGS) entry which is preliminary data.</text>
</comment>
<dbReference type="PANTHER" id="PTHR33449">
    <property type="entry name" value="NUCLEOID-ASSOCIATED PROTEIN YBAB"/>
    <property type="match status" value="1"/>
</dbReference>
<dbReference type="PIRSF" id="PIRSF004555">
    <property type="entry name" value="UCP004555"/>
    <property type="match status" value="1"/>
</dbReference>
<dbReference type="InterPro" id="IPR036894">
    <property type="entry name" value="YbaB-like_sf"/>
</dbReference>
<dbReference type="EMBL" id="JYNZ01000003">
    <property type="protein sequence ID" value="KXK26650.1"/>
    <property type="molecule type" value="Genomic_DNA"/>
</dbReference>
<gene>
    <name evidence="3" type="primary">ybaB</name>
    <name evidence="3" type="ORF">TR69_WS6001000657</name>
</gene>
<proteinExistence type="predicted"/>